<dbReference type="EMBL" id="LBZM01000005">
    <property type="protein sequence ID" value="KKR72482.1"/>
    <property type="molecule type" value="Genomic_DNA"/>
</dbReference>
<dbReference type="PANTHER" id="PTHR12350:SF19">
    <property type="entry name" value="SET DOMAIN-CONTAINING PROTEIN"/>
    <property type="match status" value="1"/>
</dbReference>
<protein>
    <recommendedName>
        <fullName evidence="7">Nuclear protein SET</fullName>
    </recommendedName>
</protein>
<dbReference type="SUPFAM" id="SSF82199">
    <property type="entry name" value="SET domain"/>
    <property type="match status" value="1"/>
</dbReference>
<evidence type="ECO:0000256" key="1">
    <source>
        <dbReference type="ARBA" id="ARBA00022679"/>
    </source>
</evidence>
<evidence type="ECO:0000259" key="3">
    <source>
        <dbReference type="PROSITE" id="PS50280"/>
    </source>
</evidence>
<keyword evidence="2" id="KW-0949">S-adenosyl-L-methionine</keyword>
<sequence length="190" mass="21636">MPLSESEAKVILEKLHVPEDNWINPKIGLRDSPLGGKGMFAKEIIPEGETVIVWGGTPHSLFTEEDVRQGRIRKSSVAAIDEGIYLAGAPDEPREITDYINHSCDSNVWMQNAITLIVRRAIQPDQEVTVDYALFQSDEEWKASWECRCGSSNCRHTITGRDWRLPVVQERYKGHFSPFLNKRIEKITKT</sequence>
<dbReference type="PROSITE" id="PS50868">
    <property type="entry name" value="POST_SET"/>
    <property type="match status" value="1"/>
</dbReference>
<proteinExistence type="predicted"/>
<comment type="caution">
    <text evidence="5">The sequence shown here is derived from an EMBL/GenBank/DDBJ whole genome shotgun (WGS) entry which is preliminary data.</text>
</comment>
<dbReference type="GO" id="GO:0016740">
    <property type="term" value="F:transferase activity"/>
    <property type="evidence" value="ECO:0007669"/>
    <property type="project" value="UniProtKB-KW"/>
</dbReference>
<dbReference type="PANTHER" id="PTHR12350">
    <property type="entry name" value="HISTONE-LYSINE N-METHYLTRANSFERASE-RELATED"/>
    <property type="match status" value="1"/>
</dbReference>
<evidence type="ECO:0000313" key="6">
    <source>
        <dbReference type="Proteomes" id="UP000034664"/>
    </source>
</evidence>
<evidence type="ECO:0000256" key="2">
    <source>
        <dbReference type="ARBA" id="ARBA00022691"/>
    </source>
</evidence>
<feature type="domain" description="Post-SET" evidence="4">
    <location>
        <begin position="143"/>
        <end position="159"/>
    </location>
</feature>
<evidence type="ECO:0000259" key="4">
    <source>
        <dbReference type="PROSITE" id="PS50868"/>
    </source>
</evidence>
<evidence type="ECO:0008006" key="7">
    <source>
        <dbReference type="Google" id="ProtNLM"/>
    </source>
</evidence>
<keyword evidence="1" id="KW-0808">Transferase</keyword>
<organism evidence="5 6">
    <name type="scientific">Candidatus Roizmanbacteria bacterium GW2011_GWB1_40_7</name>
    <dbReference type="NCBI Taxonomy" id="1618482"/>
    <lineage>
        <taxon>Bacteria</taxon>
        <taxon>Candidatus Roizmaniibacteriota</taxon>
    </lineage>
</organism>
<dbReference type="Pfam" id="PF00856">
    <property type="entry name" value="SET"/>
    <property type="match status" value="1"/>
</dbReference>
<reference evidence="5 6" key="1">
    <citation type="journal article" date="2015" name="Nature">
        <title>rRNA introns, odd ribosomes, and small enigmatic genomes across a large radiation of phyla.</title>
        <authorList>
            <person name="Brown C.T."/>
            <person name="Hug L.A."/>
            <person name="Thomas B.C."/>
            <person name="Sharon I."/>
            <person name="Castelle C.J."/>
            <person name="Singh A."/>
            <person name="Wilkins M.J."/>
            <person name="Williams K.H."/>
            <person name="Banfield J.F."/>
        </authorList>
    </citation>
    <scope>NUCLEOTIDE SEQUENCE [LARGE SCALE GENOMIC DNA]</scope>
</reference>
<dbReference type="Gene3D" id="2.170.270.10">
    <property type="entry name" value="SET domain"/>
    <property type="match status" value="1"/>
</dbReference>
<dbReference type="AlphaFoldDB" id="A0A0G0WB71"/>
<dbReference type="InterPro" id="IPR003616">
    <property type="entry name" value="Post-SET_dom"/>
</dbReference>
<dbReference type="PROSITE" id="PS50280">
    <property type="entry name" value="SET"/>
    <property type="match status" value="1"/>
</dbReference>
<evidence type="ECO:0000313" key="5">
    <source>
        <dbReference type="EMBL" id="KKR72482.1"/>
    </source>
</evidence>
<gene>
    <name evidence="5" type="ORF">UU14_C0005G0050</name>
</gene>
<dbReference type="Proteomes" id="UP000034664">
    <property type="component" value="Unassembled WGS sequence"/>
</dbReference>
<accession>A0A0G0WB71</accession>
<feature type="domain" description="SET" evidence="3">
    <location>
        <begin position="25"/>
        <end position="133"/>
    </location>
</feature>
<name>A0A0G0WB71_9BACT</name>
<dbReference type="InterPro" id="IPR001214">
    <property type="entry name" value="SET_dom"/>
</dbReference>
<dbReference type="InterPro" id="IPR053201">
    <property type="entry name" value="Flavunoidine_N-MTase"/>
</dbReference>
<dbReference type="SMART" id="SM00317">
    <property type="entry name" value="SET"/>
    <property type="match status" value="1"/>
</dbReference>
<dbReference type="InterPro" id="IPR046341">
    <property type="entry name" value="SET_dom_sf"/>
</dbReference>